<dbReference type="InterPro" id="IPR011990">
    <property type="entry name" value="TPR-like_helical_dom_sf"/>
</dbReference>
<feature type="region of interest" description="Disordered" evidence="1">
    <location>
        <begin position="147"/>
        <end position="171"/>
    </location>
</feature>
<dbReference type="EMBL" id="MKVH01000008">
    <property type="protein sequence ID" value="OJX59999.1"/>
    <property type="molecule type" value="Genomic_DNA"/>
</dbReference>
<accession>A0A1M3L3S3</accession>
<organism evidence="3 4">
    <name type="scientific">Candidatus Kapaibacterium thiocyanatum</name>
    <dbReference type="NCBI Taxonomy" id="1895771"/>
    <lineage>
        <taxon>Bacteria</taxon>
        <taxon>Pseudomonadati</taxon>
        <taxon>Candidatus Kapaibacteriota</taxon>
        <taxon>Candidatus Kapaibacteriia</taxon>
        <taxon>Candidatus Kapaibacteriales</taxon>
        <taxon>Candidatus Kapaibacteriaceae</taxon>
        <taxon>Candidatus Kapaibacterium</taxon>
    </lineage>
</organism>
<dbReference type="Pfam" id="PF05036">
    <property type="entry name" value="SPOR"/>
    <property type="match status" value="1"/>
</dbReference>
<dbReference type="Proteomes" id="UP000184233">
    <property type="component" value="Unassembled WGS sequence"/>
</dbReference>
<gene>
    <name evidence="3" type="ORF">BGO89_08395</name>
</gene>
<comment type="caution">
    <text evidence="3">The sequence shown here is derived from an EMBL/GenBank/DDBJ whole genome shotgun (WGS) entry which is preliminary data.</text>
</comment>
<dbReference type="InterPro" id="IPR036680">
    <property type="entry name" value="SPOR-like_sf"/>
</dbReference>
<evidence type="ECO:0000259" key="2">
    <source>
        <dbReference type="PROSITE" id="PS51724"/>
    </source>
</evidence>
<evidence type="ECO:0000256" key="1">
    <source>
        <dbReference type="SAM" id="MobiDB-lite"/>
    </source>
</evidence>
<evidence type="ECO:0000313" key="3">
    <source>
        <dbReference type="EMBL" id="OJX59999.1"/>
    </source>
</evidence>
<evidence type="ECO:0000313" key="4">
    <source>
        <dbReference type="Proteomes" id="UP000184233"/>
    </source>
</evidence>
<dbReference type="PROSITE" id="PS51724">
    <property type="entry name" value="SPOR"/>
    <property type="match status" value="1"/>
</dbReference>
<feature type="domain" description="SPOR" evidence="2">
    <location>
        <begin position="170"/>
        <end position="249"/>
    </location>
</feature>
<name>A0A1M3L3S3_9BACT</name>
<dbReference type="SUPFAM" id="SSF110997">
    <property type="entry name" value="Sporulation related repeat"/>
    <property type="match status" value="1"/>
</dbReference>
<reference evidence="3 4" key="1">
    <citation type="submission" date="2016-09" db="EMBL/GenBank/DDBJ databases">
        <title>Genome-resolved meta-omics ties microbial dynamics to process performance in biotechnology for thiocyanate degradation.</title>
        <authorList>
            <person name="Kantor R.S."/>
            <person name="Huddy R.J."/>
            <person name="Iyer R."/>
            <person name="Thomas B.C."/>
            <person name="Brown C.T."/>
            <person name="Anantharaman K."/>
            <person name="Tringe S."/>
            <person name="Hettich R.L."/>
            <person name="Harrison S.T."/>
            <person name="Banfield J.F."/>
        </authorList>
    </citation>
    <scope>NUCLEOTIDE SEQUENCE [LARGE SCALE GENOMIC DNA]</scope>
    <source>
        <strain evidence="3">59-99</strain>
    </source>
</reference>
<protein>
    <recommendedName>
        <fullName evidence="2">SPOR domain-containing protein</fullName>
    </recommendedName>
</protein>
<proteinExistence type="predicted"/>
<dbReference type="Gene3D" id="3.30.70.1070">
    <property type="entry name" value="Sporulation related repeat"/>
    <property type="match status" value="1"/>
</dbReference>
<sequence length="249" mass="27497">MQRSIKPLFLLLLFVAGLPLLAQAPNVRPFIQQIANGWTADAKKALPDLLIDHPNDPGVMFLHASLVEDPARAMPLLERIVEAYPKSEWADDALLRIIVYSSVKNNTDKARKSLAIMRDQHGQSDLLPIAADVVRMTVGLPLAAERTSTVKKSETPAQAPSTPAIEKTPESAATKYSIQTGSYTDKTQATKLVESFRKKRMKARLAESTFKNKKRYVILVGEYDTEAEAGKDVNAVHTICSCKPFVVKK</sequence>
<dbReference type="AlphaFoldDB" id="A0A1M3L3S3"/>
<dbReference type="STRING" id="1895771.BGO89_08395"/>
<dbReference type="Gene3D" id="1.25.40.10">
    <property type="entry name" value="Tetratricopeptide repeat domain"/>
    <property type="match status" value="1"/>
</dbReference>
<dbReference type="InterPro" id="IPR007730">
    <property type="entry name" value="SPOR-like_dom"/>
</dbReference>
<dbReference type="GO" id="GO:0042834">
    <property type="term" value="F:peptidoglycan binding"/>
    <property type="evidence" value="ECO:0007669"/>
    <property type="project" value="InterPro"/>
</dbReference>